<evidence type="ECO:0000256" key="3">
    <source>
        <dbReference type="ARBA" id="ARBA00019905"/>
    </source>
</evidence>
<dbReference type="InterPro" id="IPR012341">
    <property type="entry name" value="6hp_glycosidase-like_sf"/>
</dbReference>
<dbReference type="PRINTS" id="PR00744">
    <property type="entry name" value="GLHYDRLASE37"/>
</dbReference>
<keyword evidence="7" id="KW-0732">Signal</keyword>
<dbReference type="EC" id="3.2.1.28" evidence="2 6"/>
<evidence type="ECO:0000256" key="4">
    <source>
        <dbReference type="ARBA" id="ARBA00022801"/>
    </source>
</evidence>
<keyword evidence="4 6" id="KW-0378">Hydrolase</keyword>
<dbReference type="InterPro" id="IPR001661">
    <property type="entry name" value="Glyco_hydro_37"/>
</dbReference>
<evidence type="ECO:0000313" key="8">
    <source>
        <dbReference type="WBParaSite" id="maker-PairedContig_1331-snap-gene-1.14-mRNA-1"/>
    </source>
</evidence>
<evidence type="ECO:0000256" key="1">
    <source>
        <dbReference type="ARBA" id="ARBA00005615"/>
    </source>
</evidence>
<accession>A0A1I8EC47</accession>
<dbReference type="Gene3D" id="1.50.10.10">
    <property type="match status" value="2"/>
</dbReference>
<keyword evidence="5 6" id="KW-0326">Glycosidase</keyword>
<feature type="chain" id="PRO_5009318079" description="Trehalase" evidence="7">
    <location>
        <begin position="23"/>
        <end position="1188"/>
    </location>
</feature>
<sequence length="1188" mass="137994">MQNSAIYIRVLLIVHMLTSLLSFSPFTAQVGVVIKNIEDQKNLSQVCDESDETGNWFIYCSGSILSAMNLHQLELDSKTFVDRPLKADPKIVQDEFLKKFGGQAVENINSQELLAFRERYFDKEGEELKKCAIPEWQKLPPKIARIKDETLKQFAIFLNKRWKDLCREIKSIQHPERHSLIIVPESFIVPGGRFREFYYWDAYWIVKGLIASSLYKMVKNIFGFMPNGGRVYYLRRSQPPFLIPMVYEYYEATKDTEFIRNNFKYLVKEFEFWIKNRSLIVRDKNGKNHTVYQYRTVTNVPRPESYLVDAEAAVKVKKENRLKFFQDLASAAESGWDFSSRWFRDRRTMQSIETTNIVPVDLNALLCWNANILKYLATIIFKILDQLTLSQMISDSIPKKSNAISSTSILKTGDKKKVAELEKKKESISEALNAIFYNDTEKSWFDYNLRTNSHKVIFYPSNVMPLFTQCYSELDYGKATDIVNFMKRSKLLDYQNGVPTSLETNSGEKWDFPNGWAPLQHIIIEGMRKSNNPDVQELAYKLAKKWVLANYHVYQATNQMWDKIDIVGTIPKPGSGGEYNVQDGFGWTNGVILDLLATYYDRMSVPKTDQKIMETIAIRFGIFSCLLINVHTVNDPDVSELAKIAEEALSNKSINVCDETNTNNSFIYCYGRLLAAVNVHNLFQDSKYFVDMPMKFDPEVIQEEFDRRFGEYELQAINRSALKAFVDEYFDLPGNELEDCQLEEWIEHPSKLIKIQDPLLRGRFREFYYWDAYWIVKGLAASGLHNTIKKMITNFVTIVDRYGFIPNGGRIYYLGRSQPPLLIPMVYEYYELTHDLAFINKILPTLIKEYEFWQNNRVINVSDDKGSTFSVFYYHSKCNVPRPESFRADIIHASLLLAHERPKFYMDIASAAESGWDFSSRWFRDNHNIETIETTDIIPIDLNAFICWNLDILQYLLKHTGNPSKSKTFRDKREILRQAMLQIFYNNTEGAWFDYNLRTKSHNFNFYPSIVAPLFGECYQPLNLARPQQIKTGVYNYPGGVPASLIEDTKQQWDFPNGWSPANHMIIEGMRKSNNPVVQEQAYRLARKWILGNFKVFRETGYMWEKYDVNGTVSQPGGGGEYFVQDGFGWSNGVILDLLTTYYDRMRIDSEDLALNNSDSATLSASERISSKSTISLISIFYTYLLMR</sequence>
<evidence type="ECO:0000256" key="2">
    <source>
        <dbReference type="ARBA" id="ARBA00012757"/>
    </source>
</evidence>
<name>A0A1I8EC47_WUCBA</name>
<dbReference type="PROSITE" id="PS00927">
    <property type="entry name" value="TREHALASE_1"/>
    <property type="match status" value="1"/>
</dbReference>
<dbReference type="GO" id="GO:0005993">
    <property type="term" value="P:trehalose catabolic process"/>
    <property type="evidence" value="ECO:0007669"/>
    <property type="project" value="TreeGrafter"/>
</dbReference>
<dbReference type="WBParaSite" id="maker-PairedContig_1331-snap-gene-1.14-mRNA-1">
    <property type="protein sequence ID" value="maker-PairedContig_1331-snap-gene-1.14-mRNA-1"/>
    <property type="gene ID" value="maker-PairedContig_1331-snap-gene-1.14"/>
</dbReference>
<dbReference type="STRING" id="6293.A0A1I8EC47"/>
<dbReference type="InterPro" id="IPR008928">
    <property type="entry name" value="6-hairpin_glycosidase_sf"/>
</dbReference>
<dbReference type="PANTHER" id="PTHR23403">
    <property type="entry name" value="TREHALASE"/>
    <property type="match status" value="1"/>
</dbReference>
<dbReference type="GO" id="GO:0004555">
    <property type="term" value="F:alpha,alpha-trehalase activity"/>
    <property type="evidence" value="ECO:0007669"/>
    <property type="project" value="UniProtKB-EC"/>
</dbReference>
<comment type="similarity">
    <text evidence="1 6">Belongs to the glycosyl hydrolase 37 family.</text>
</comment>
<dbReference type="InterPro" id="IPR018232">
    <property type="entry name" value="Glyco_hydro_37_CS"/>
</dbReference>
<evidence type="ECO:0000256" key="5">
    <source>
        <dbReference type="ARBA" id="ARBA00023295"/>
    </source>
</evidence>
<dbReference type="SUPFAM" id="SSF48208">
    <property type="entry name" value="Six-hairpin glycosidases"/>
    <property type="match status" value="2"/>
</dbReference>
<organism evidence="8">
    <name type="scientific">Wuchereria bancrofti</name>
    <dbReference type="NCBI Taxonomy" id="6293"/>
    <lineage>
        <taxon>Eukaryota</taxon>
        <taxon>Metazoa</taxon>
        <taxon>Ecdysozoa</taxon>
        <taxon>Nematoda</taxon>
        <taxon>Chromadorea</taxon>
        <taxon>Rhabditida</taxon>
        <taxon>Spirurina</taxon>
        <taxon>Spiruromorpha</taxon>
        <taxon>Filarioidea</taxon>
        <taxon>Onchocercidae</taxon>
        <taxon>Wuchereria</taxon>
    </lineage>
</organism>
<dbReference type="AlphaFoldDB" id="A0A1I8EC47"/>
<dbReference type="Pfam" id="PF01204">
    <property type="entry name" value="Trehalase"/>
    <property type="match status" value="3"/>
</dbReference>
<protein>
    <recommendedName>
        <fullName evidence="3 6">Trehalase</fullName>
        <ecNumber evidence="2 6">3.2.1.28</ecNumber>
    </recommendedName>
    <alternativeName>
        <fullName evidence="6">Alpha-trehalose glucohydrolase</fullName>
    </alternativeName>
</protein>
<reference evidence="8" key="1">
    <citation type="submission" date="2016-11" db="UniProtKB">
        <authorList>
            <consortium name="WormBaseParasite"/>
        </authorList>
    </citation>
    <scope>IDENTIFICATION</scope>
    <source>
        <strain evidence="8">pt0022</strain>
    </source>
</reference>
<proteinExistence type="inferred from homology"/>
<evidence type="ECO:0000256" key="6">
    <source>
        <dbReference type="RuleBase" id="RU361180"/>
    </source>
</evidence>
<evidence type="ECO:0000256" key="7">
    <source>
        <dbReference type="SAM" id="SignalP"/>
    </source>
</evidence>
<comment type="catalytic activity">
    <reaction evidence="6">
        <text>alpha,alpha-trehalose + H2O = alpha-D-glucose + beta-D-glucose</text>
        <dbReference type="Rhea" id="RHEA:32675"/>
        <dbReference type="ChEBI" id="CHEBI:15377"/>
        <dbReference type="ChEBI" id="CHEBI:15903"/>
        <dbReference type="ChEBI" id="CHEBI:16551"/>
        <dbReference type="ChEBI" id="CHEBI:17925"/>
        <dbReference type="EC" id="3.2.1.28"/>
    </reaction>
</comment>
<dbReference type="PANTHER" id="PTHR23403:SF5">
    <property type="entry name" value="TREHALASE"/>
    <property type="match status" value="1"/>
</dbReference>
<feature type="signal peptide" evidence="7">
    <location>
        <begin position="1"/>
        <end position="22"/>
    </location>
</feature>
<dbReference type="PROSITE" id="PS00928">
    <property type="entry name" value="TREHALASE_2"/>
    <property type="match status" value="1"/>
</dbReference>